<dbReference type="InterPro" id="IPR038081">
    <property type="entry name" value="CalX-like_sf"/>
</dbReference>
<dbReference type="InterPro" id="IPR018511">
    <property type="entry name" value="Hemolysin-typ_Ca-bd_CS"/>
</dbReference>
<evidence type="ECO:0000313" key="2">
    <source>
        <dbReference type="EMBL" id="MDR5900459.1"/>
    </source>
</evidence>
<dbReference type="SUPFAM" id="SSF51120">
    <property type="entry name" value="beta-Roll"/>
    <property type="match status" value="1"/>
</dbReference>
<evidence type="ECO:0000313" key="3">
    <source>
        <dbReference type="Proteomes" id="UP001254564"/>
    </source>
</evidence>
<dbReference type="Proteomes" id="UP001254564">
    <property type="component" value="Unassembled WGS sequence"/>
</dbReference>
<dbReference type="PRINTS" id="PR00313">
    <property type="entry name" value="CABNDNGRPT"/>
</dbReference>
<dbReference type="PROSITE" id="PS00330">
    <property type="entry name" value="HEMOLYSIN_CALCIUM"/>
    <property type="match status" value="1"/>
</dbReference>
<dbReference type="InterPro" id="IPR011049">
    <property type="entry name" value="Serralysin-like_metalloprot_C"/>
</dbReference>
<dbReference type="InterPro" id="IPR001343">
    <property type="entry name" value="Hemolysn_Ca-bd"/>
</dbReference>
<organism evidence="2 3">
    <name type="scientific">Vreelandella vilamensis</name>
    <dbReference type="NCBI Taxonomy" id="531309"/>
    <lineage>
        <taxon>Bacteria</taxon>
        <taxon>Pseudomonadati</taxon>
        <taxon>Pseudomonadota</taxon>
        <taxon>Gammaproteobacteria</taxon>
        <taxon>Oceanospirillales</taxon>
        <taxon>Halomonadaceae</taxon>
        <taxon>Vreelandella</taxon>
    </lineage>
</organism>
<keyword evidence="3" id="KW-1185">Reference proteome</keyword>
<gene>
    <name evidence="2" type="ORF">QC823_15960</name>
</gene>
<sequence>MLGNTSGKTINLESGASVVGLDAGTADVNLVGIASTDVTVVRNGTTLEIRNADGDVLVSVAAGTDATTELSFSDGSATMAVSGSDLTFGGQTLADGDEVAGADVTVTGEGSGADEGQTFSLTADSTAVNEGGTATFTLDTTNVAEGTEVAYTISGVDAADVVGGSLTGTTTVGADGTATIDVALAEDASTDEGAETLTLALDNGQATADVTVNDTSVATTFELTAASQTVEEGNALTFTVTANQAVDADTDVTFTLVPGDGTAVNAGTNDTNTNDFGTGSFNPQTVTIPAGSTEVTFDVTPQADGVSELPEDFVVRAEVDGEVVGEVTATAQDASGANAGQTYTLTTGVDSLTGTAGSDTFVGADDGGVTTTSNLGDEIDGAAGTDTVKITTDQAAANIPSLTNIEKLHLVKAGATDHQSVNAAAIAGLKTLELEGGETNATGQVTATMGAGQSLILDSITDGDATGDAGNNGDVLVASSAAVTSVDVTVDGASAQTDVADFTAGNDLDLDITGANVATANLTAVGINNISLANAGTSLETLNVAGEGSVVVQNQLSLESVDASANTGGVTVNNSGLGIGEDVAVTGGSGNDVLTVNLASNATVDAGAGDDVVTLNNATAANLVSSAGVADSIDGGEGTDVLSLTSAGAQALSVDAAADRAVIKNFEILRIDGLDADTDAAAPNDSFDISAFGLNSLQVTGDVVDSGAGTAQTATVSGFTSGATVETRLAADQSAALNVGMTGATGANTPDDTLNLKLNADLVDQPTAGAPANAFAASFGVDGINKLNVTTADRVNTDGATGRDDGYILNLTNASNVDTITVDGDRELSFTSGTNTDALANFNAADLTGDLIVDLNGFTGTQGVTVTGGAGTNDLTGTDLADIIVGGDRADTITGGAGADSLTGGAGADTFVFATGDYTAASATALAAAADKITDFATASDIIDWSANLTVEQNGAAIGGNAAINAEGFASFATGDDTLVKKITAVEAAIDAGTNSDGDFAIFEDSGNTYVFISEGTSGVGAGDGLVELTGVTGLSDSTITAGDMTIA</sequence>
<evidence type="ECO:0000256" key="1">
    <source>
        <dbReference type="ARBA" id="ARBA00022837"/>
    </source>
</evidence>
<dbReference type="Gene3D" id="2.150.10.10">
    <property type="entry name" value="Serralysin-like metalloprotease, C-terminal"/>
    <property type="match status" value="1"/>
</dbReference>
<accession>A0ABU1H898</accession>
<proteinExistence type="predicted"/>
<comment type="caution">
    <text evidence="2">The sequence shown here is derived from an EMBL/GenBank/DDBJ whole genome shotgun (WGS) entry which is preliminary data.</text>
</comment>
<dbReference type="Gene3D" id="2.60.40.2030">
    <property type="match status" value="1"/>
</dbReference>
<protein>
    <submittedName>
        <fullName evidence="2">Calcium-binding protein</fullName>
    </submittedName>
</protein>
<keyword evidence="1" id="KW-0106">Calcium</keyword>
<reference evidence="2 3" key="1">
    <citation type="submission" date="2023-04" db="EMBL/GenBank/DDBJ databases">
        <title>A long-awaited taxogenomic arrangement of the family Halomonadaceae.</title>
        <authorList>
            <person name="De La Haba R."/>
            <person name="Chuvochina M."/>
            <person name="Wittouck S."/>
            <person name="Arahal D.R."/>
            <person name="Sanchez-Porro C."/>
            <person name="Hugenholtz P."/>
            <person name="Ventosa A."/>
        </authorList>
    </citation>
    <scope>NUCLEOTIDE SEQUENCE [LARGE SCALE GENOMIC DNA]</scope>
    <source>
        <strain evidence="2 3">DSM 21020</strain>
    </source>
</reference>
<dbReference type="Pfam" id="PF00353">
    <property type="entry name" value="HemolysinCabind"/>
    <property type="match status" value="3"/>
</dbReference>
<name>A0ABU1H898_9GAMM</name>
<dbReference type="EMBL" id="JARWAN010000048">
    <property type="protein sequence ID" value="MDR5900459.1"/>
    <property type="molecule type" value="Genomic_DNA"/>
</dbReference>
<dbReference type="RefSeq" id="WP_309657334.1">
    <property type="nucleotide sequence ID" value="NZ_JARWAN010000048.1"/>
</dbReference>
<dbReference type="SUPFAM" id="SSF141072">
    <property type="entry name" value="CalX-like"/>
    <property type="match status" value="1"/>
</dbReference>